<accession>W7HYY4</accession>
<evidence type="ECO:0000313" key="3">
    <source>
        <dbReference type="Proteomes" id="UP000024837"/>
    </source>
</evidence>
<reference evidence="2 3" key="1">
    <citation type="submission" date="2013-05" db="EMBL/GenBank/DDBJ databases">
        <title>Drechslerella stenobrocha genome reveals carnivorous origination and mechanical trapping mechanism of predatory fungi.</title>
        <authorList>
            <person name="Liu X."/>
            <person name="Zhang W."/>
            <person name="Liu K."/>
        </authorList>
    </citation>
    <scope>NUCLEOTIDE SEQUENCE [LARGE SCALE GENOMIC DNA]</scope>
    <source>
        <strain evidence="2 3">248</strain>
    </source>
</reference>
<dbReference type="OrthoDB" id="5598852at2759"/>
<evidence type="ECO:0000313" key="2">
    <source>
        <dbReference type="EMBL" id="EWC45402.1"/>
    </source>
</evidence>
<proteinExistence type="predicted"/>
<name>W7HYY4_9PEZI</name>
<dbReference type="EMBL" id="KI966427">
    <property type="protein sequence ID" value="EWC45402.1"/>
    <property type="molecule type" value="Genomic_DNA"/>
</dbReference>
<protein>
    <recommendedName>
        <fullName evidence="1">Aminoglycoside phosphotransferase domain-containing protein</fullName>
    </recommendedName>
</protein>
<dbReference type="AlphaFoldDB" id="W7HYY4"/>
<sequence length="330" mass="37000">MDILQQIPTRDSLLLLSKHQIRQFFVKHPQLAVSVCHKYAAALIGEEVAPTIAQGETSYTVKGKTKVVQFRDVRSPLDVRLVAEAQKTYGRLVPSCKRIDRVCDVEVYLMDAVPGDPFSVVQRDLFAPDKTSHLAVTVQHFAEFMASAWLDGMNAPRQCDIAKLREGHQERLAKLARALPQRLQAELRQVCDRLADLFAPDYPQVLNHIELMEMNMHVDARNGEICGVVDWAGATTGPFGLSFCGLETLLGVLTADNFIFLPQETRLRALFWQRFYTITCITSTRQRGAVHLARRVGLFEMYGFNSGDPAREGDFSLIILEATLAVQSPI</sequence>
<keyword evidence="3" id="KW-1185">Reference proteome</keyword>
<organism evidence="2 3">
    <name type="scientific">Drechslerella stenobrocha 248</name>
    <dbReference type="NCBI Taxonomy" id="1043628"/>
    <lineage>
        <taxon>Eukaryota</taxon>
        <taxon>Fungi</taxon>
        <taxon>Dikarya</taxon>
        <taxon>Ascomycota</taxon>
        <taxon>Pezizomycotina</taxon>
        <taxon>Orbiliomycetes</taxon>
        <taxon>Orbiliales</taxon>
        <taxon>Orbiliaceae</taxon>
        <taxon>Drechslerella</taxon>
    </lineage>
</organism>
<dbReference type="SUPFAM" id="SSF56112">
    <property type="entry name" value="Protein kinase-like (PK-like)"/>
    <property type="match status" value="1"/>
</dbReference>
<dbReference type="InterPro" id="IPR011009">
    <property type="entry name" value="Kinase-like_dom_sf"/>
</dbReference>
<dbReference type="Proteomes" id="UP000024837">
    <property type="component" value="Unassembled WGS sequence"/>
</dbReference>
<dbReference type="HOGENOM" id="CLU_038193_1_1_1"/>
<dbReference type="Pfam" id="PF01636">
    <property type="entry name" value="APH"/>
    <property type="match status" value="1"/>
</dbReference>
<dbReference type="Gene3D" id="3.90.1200.10">
    <property type="match status" value="1"/>
</dbReference>
<gene>
    <name evidence="2" type="ORF">DRE_00801</name>
</gene>
<dbReference type="InterPro" id="IPR002575">
    <property type="entry name" value="Aminoglycoside_PTrfase"/>
</dbReference>
<evidence type="ECO:0000259" key="1">
    <source>
        <dbReference type="Pfam" id="PF01636"/>
    </source>
</evidence>
<feature type="domain" description="Aminoglycoside phosphotransferase" evidence="1">
    <location>
        <begin position="93"/>
        <end position="239"/>
    </location>
</feature>